<dbReference type="GO" id="GO:0003677">
    <property type="term" value="F:DNA binding"/>
    <property type="evidence" value="ECO:0007669"/>
    <property type="project" value="UniProtKB-KW"/>
</dbReference>
<dbReference type="Pfam" id="PF01022">
    <property type="entry name" value="HTH_5"/>
    <property type="match status" value="1"/>
</dbReference>
<keyword evidence="3" id="KW-0804">Transcription</keyword>
<accession>A0A6N6N2T9</accession>
<dbReference type="SUPFAM" id="SSF46785">
    <property type="entry name" value="Winged helix' DNA-binding domain"/>
    <property type="match status" value="1"/>
</dbReference>
<dbReference type="SMART" id="SM00418">
    <property type="entry name" value="HTH_ARSR"/>
    <property type="match status" value="1"/>
</dbReference>
<evidence type="ECO:0000259" key="4">
    <source>
        <dbReference type="PROSITE" id="PS50987"/>
    </source>
</evidence>
<dbReference type="InterPro" id="IPR036390">
    <property type="entry name" value="WH_DNA-bd_sf"/>
</dbReference>
<sequence>MEAIITEQQFDGSAAVFKALGHPARLRMVHALARGEMCVCELQELVGLDVSTVSRHLAVLKRAGVLSSRKQGNWAYYALELGCVATLLDCVLNRTGNEGE</sequence>
<evidence type="ECO:0000313" key="6">
    <source>
        <dbReference type="Proteomes" id="UP000438699"/>
    </source>
</evidence>
<proteinExistence type="predicted"/>
<evidence type="ECO:0000256" key="1">
    <source>
        <dbReference type="ARBA" id="ARBA00023015"/>
    </source>
</evidence>
<keyword evidence="1" id="KW-0805">Transcription regulation</keyword>
<dbReference type="Proteomes" id="UP000438699">
    <property type="component" value="Unassembled WGS sequence"/>
</dbReference>
<dbReference type="PRINTS" id="PR00778">
    <property type="entry name" value="HTHARSR"/>
</dbReference>
<dbReference type="InterPro" id="IPR036388">
    <property type="entry name" value="WH-like_DNA-bd_sf"/>
</dbReference>
<evidence type="ECO:0000313" key="5">
    <source>
        <dbReference type="EMBL" id="KAB1441752.1"/>
    </source>
</evidence>
<comment type="caution">
    <text evidence="5">The sequence shown here is derived from an EMBL/GenBank/DDBJ whole genome shotgun (WGS) entry which is preliminary data.</text>
</comment>
<evidence type="ECO:0000256" key="2">
    <source>
        <dbReference type="ARBA" id="ARBA00023125"/>
    </source>
</evidence>
<dbReference type="InterPro" id="IPR011991">
    <property type="entry name" value="ArsR-like_HTH"/>
</dbReference>
<dbReference type="AlphaFoldDB" id="A0A6N6N2T9"/>
<evidence type="ECO:0000256" key="3">
    <source>
        <dbReference type="ARBA" id="ARBA00023163"/>
    </source>
</evidence>
<keyword evidence="2" id="KW-0238">DNA-binding</keyword>
<keyword evidence="6" id="KW-1185">Reference proteome</keyword>
<dbReference type="GO" id="GO:0003700">
    <property type="term" value="F:DNA-binding transcription factor activity"/>
    <property type="evidence" value="ECO:0007669"/>
    <property type="project" value="InterPro"/>
</dbReference>
<dbReference type="PANTHER" id="PTHR43132">
    <property type="entry name" value="ARSENICAL RESISTANCE OPERON REPRESSOR ARSR-RELATED"/>
    <property type="match status" value="1"/>
</dbReference>
<dbReference type="OrthoDB" id="9800049at2"/>
<dbReference type="EMBL" id="WAIE01000003">
    <property type="protein sequence ID" value="KAB1441752.1"/>
    <property type="molecule type" value="Genomic_DNA"/>
</dbReference>
<dbReference type="InterPro" id="IPR001845">
    <property type="entry name" value="HTH_ArsR_DNA-bd_dom"/>
</dbReference>
<gene>
    <name evidence="5" type="ORF">F8A88_09160</name>
</gene>
<dbReference type="Gene3D" id="1.10.10.10">
    <property type="entry name" value="Winged helix-like DNA-binding domain superfamily/Winged helix DNA-binding domain"/>
    <property type="match status" value="1"/>
</dbReference>
<organism evidence="5 6">
    <name type="scientific">Pseudodesulfovibrio senegalensis</name>
    <dbReference type="NCBI Taxonomy" id="1721087"/>
    <lineage>
        <taxon>Bacteria</taxon>
        <taxon>Pseudomonadati</taxon>
        <taxon>Thermodesulfobacteriota</taxon>
        <taxon>Desulfovibrionia</taxon>
        <taxon>Desulfovibrionales</taxon>
        <taxon>Desulfovibrionaceae</taxon>
    </lineage>
</organism>
<dbReference type="RefSeq" id="WP_151150844.1">
    <property type="nucleotide sequence ID" value="NZ_WAIE01000003.1"/>
</dbReference>
<dbReference type="PANTHER" id="PTHR43132:SF2">
    <property type="entry name" value="ARSENICAL RESISTANCE OPERON REPRESSOR ARSR-RELATED"/>
    <property type="match status" value="1"/>
</dbReference>
<reference evidence="5 6" key="1">
    <citation type="journal article" date="2017" name="Int. J. Syst. Evol. Microbiol.">
        <title>Desulfovibrio senegalensis sp. nov., a mesophilic sulfate reducer isolated from marine sediment.</title>
        <authorList>
            <person name="Thioye A."/>
            <person name="Gam Z.B.A."/>
            <person name="Mbengue M."/>
            <person name="Cayol J.L."/>
            <person name="Joseph-Bartoli M."/>
            <person name="Toure-Kane C."/>
            <person name="Labat M."/>
        </authorList>
    </citation>
    <scope>NUCLEOTIDE SEQUENCE [LARGE SCALE GENOMIC DNA]</scope>
    <source>
        <strain evidence="5 6">DSM 101509</strain>
    </source>
</reference>
<dbReference type="PROSITE" id="PS50987">
    <property type="entry name" value="HTH_ARSR_2"/>
    <property type="match status" value="1"/>
</dbReference>
<feature type="domain" description="HTH arsR-type" evidence="4">
    <location>
        <begin position="5"/>
        <end position="99"/>
    </location>
</feature>
<dbReference type="NCBIfam" id="NF033788">
    <property type="entry name" value="HTH_metalloreg"/>
    <property type="match status" value="1"/>
</dbReference>
<protein>
    <submittedName>
        <fullName evidence="5">Winged helix-turn-helix transcriptional regulator</fullName>
    </submittedName>
</protein>
<name>A0A6N6N2T9_9BACT</name>
<dbReference type="InterPro" id="IPR051011">
    <property type="entry name" value="Metal_resp_trans_reg"/>
</dbReference>
<dbReference type="CDD" id="cd00090">
    <property type="entry name" value="HTH_ARSR"/>
    <property type="match status" value="1"/>
</dbReference>